<sequence>MITAKSASLITSSTTGKRRQCELVMVLFGSFEIDEHPELKVCTEQCIVPHSPPVRQTLRSPSLSASQEAARTRPEACCWPEISSGNWYNSCFLQKQRPPVQHEKDILHPALH</sequence>
<organism evidence="1 2">
    <name type="scientific">Brachionus plicatilis</name>
    <name type="common">Marine rotifer</name>
    <name type="synonym">Brachionus muelleri</name>
    <dbReference type="NCBI Taxonomy" id="10195"/>
    <lineage>
        <taxon>Eukaryota</taxon>
        <taxon>Metazoa</taxon>
        <taxon>Spiralia</taxon>
        <taxon>Gnathifera</taxon>
        <taxon>Rotifera</taxon>
        <taxon>Eurotatoria</taxon>
        <taxon>Monogononta</taxon>
        <taxon>Pseudotrocha</taxon>
        <taxon>Ploima</taxon>
        <taxon>Brachionidae</taxon>
        <taxon>Brachionus</taxon>
    </lineage>
</organism>
<protein>
    <submittedName>
        <fullName evidence="1">Uncharacterized protein</fullName>
    </submittedName>
</protein>
<dbReference type="Proteomes" id="UP000276133">
    <property type="component" value="Unassembled WGS sequence"/>
</dbReference>
<dbReference type="EMBL" id="REGN01010541">
    <property type="protein sequence ID" value="RMZ98819.1"/>
    <property type="molecule type" value="Genomic_DNA"/>
</dbReference>
<evidence type="ECO:0000313" key="1">
    <source>
        <dbReference type="EMBL" id="RMZ98819.1"/>
    </source>
</evidence>
<gene>
    <name evidence="1" type="ORF">BpHYR1_036931</name>
</gene>
<keyword evidence="2" id="KW-1185">Reference proteome</keyword>
<dbReference type="AlphaFoldDB" id="A0A3M7PIC6"/>
<name>A0A3M7PIC6_BRAPC</name>
<comment type="caution">
    <text evidence="1">The sequence shown here is derived from an EMBL/GenBank/DDBJ whole genome shotgun (WGS) entry which is preliminary data.</text>
</comment>
<accession>A0A3M7PIC6</accession>
<proteinExistence type="predicted"/>
<evidence type="ECO:0000313" key="2">
    <source>
        <dbReference type="Proteomes" id="UP000276133"/>
    </source>
</evidence>
<reference evidence="1 2" key="1">
    <citation type="journal article" date="2018" name="Sci. Rep.">
        <title>Genomic signatures of local adaptation to the degree of environmental predictability in rotifers.</title>
        <authorList>
            <person name="Franch-Gras L."/>
            <person name="Hahn C."/>
            <person name="Garcia-Roger E.M."/>
            <person name="Carmona M.J."/>
            <person name="Serra M."/>
            <person name="Gomez A."/>
        </authorList>
    </citation>
    <scope>NUCLEOTIDE SEQUENCE [LARGE SCALE GENOMIC DNA]</scope>
    <source>
        <strain evidence="1">HYR1</strain>
    </source>
</reference>